<dbReference type="CDD" id="cd02696">
    <property type="entry name" value="MurNAc-LAA"/>
    <property type="match status" value="1"/>
</dbReference>
<dbReference type="RefSeq" id="WP_243647583.1">
    <property type="nucleotide sequence ID" value="NZ_SGXF01000005.1"/>
</dbReference>
<evidence type="ECO:0000259" key="2">
    <source>
        <dbReference type="SMART" id="SM00646"/>
    </source>
</evidence>
<dbReference type="PANTHER" id="PTHR30404">
    <property type="entry name" value="N-ACETYLMURAMOYL-L-ALANINE AMIDASE"/>
    <property type="match status" value="1"/>
</dbReference>
<dbReference type="SUPFAM" id="SSF53187">
    <property type="entry name" value="Zn-dependent exopeptidases"/>
    <property type="match status" value="1"/>
</dbReference>
<dbReference type="AlphaFoldDB" id="A0A4V2F5U1"/>
<evidence type="ECO:0000313" key="4">
    <source>
        <dbReference type="Proteomes" id="UP000292927"/>
    </source>
</evidence>
<dbReference type="GO" id="GO:0009253">
    <property type="term" value="P:peptidoglycan catabolic process"/>
    <property type="evidence" value="ECO:0007669"/>
    <property type="project" value="InterPro"/>
</dbReference>
<evidence type="ECO:0000313" key="3">
    <source>
        <dbReference type="EMBL" id="RZS93999.1"/>
    </source>
</evidence>
<dbReference type="Proteomes" id="UP000292927">
    <property type="component" value="Unassembled WGS sequence"/>
</dbReference>
<comment type="caution">
    <text evidence="3">The sequence shown here is derived from an EMBL/GenBank/DDBJ whole genome shotgun (WGS) entry which is preliminary data.</text>
</comment>
<accession>A0A4V2F5U1</accession>
<sequence>MKNRIIELAMACILLIGAVFLPQKAVESSADVREPQAAQELETGMTGEVILPESNQAQKLPEGEIHKVVLDAGHGGNDPGKIGINGVLEKDINLSIVKMLKEELEAAGIEVVLTRQEDSGLYQETDGNKKQADMKGRCAVIEEANPEVVISIHQNSYHQSNVKGPQVFYYTGSEKGKNLAEMLQDSFTEVIGEKNTRSVKSNSQYYLLLHVKQPIVIVECGFLSNQEEADLLKSEEYQRKIAASLRGAVVSYFLENQ</sequence>
<organism evidence="3 4">
    <name type="scientific">Cuneatibacter caecimuris</name>
    <dbReference type="NCBI Taxonomy" id="1796618"/>
    <lineage>
        <taxon>Bacteria</taxon>
        <taxon>Bacillati</taxon>
        <taxon>Bacillota</taxon>
        <taxon>Clostridia</taxon>
        <taxon>Lachnospirales</taxon>
        <taxon>Lachnospiraceae</taxon>
        <taxon>Cuneatibacter</taxon>
    </lineage>
</organism>
<feature type="domain" description="MurNAc-LAA" evidence="2">
    <location>
        <begin position="138"/>
        <end position="250"/>
    </location>
</feature>
<dbReference type="Pfam" id="PF01520">
    <property type="entry name" value="Amidase_3"/>
    <property type="match status" value="1"/>
</dbReference>
<dbReference type="EMBL" id="SGXF01000005">
    <property type="protein sequence ID" value="RZS93999.1"/>
    <property type="molecule type" value="Genomic_DNA"/>
</dbReference>
<dbReference type="InterPro" id="IPR050695">
    <property type="entry name" value="N-acetylmuramoyl_amidase_3"/>
</dbReference>
<dbReference type="Gene3D" id="3.40.630.40">
    <property type="entry name" value="Zn-dependent exopeptidases"/>
    <property type="match status" value="1"/>
</dbReference>
<dbReference type="PANTHER" id="PTHR30404:SF0">
    <property type="entry name" value="N-ACETYLMURAMOYL-L-ALANINE AMIDASE AMIC"/>
    <property type="match status" value="1"/>
</dbReference>
<reference evidence="3 4" key="1">
    <citation type="submission" date="2019-02" db="EMBL/GenBank/DDBJ databases">
        <title>Genomic Encyclopedia of Type Strains, Phase IV (KMG-IV): sequencing the most valuable type-strain genomes for metagenomic binning, comparative biology and taxonomic classification.</title>
        <authorList>
            <person name="Goeker M."/>
        </authorList>
    </citation>
    <scope>NUCLEOTIDE SEQUENCE [LARGE SCALE GENOMIC DNA]</scope>
    <source>
        <strain evidence="3 4">DSM 29486</strain>
    </source>
</reference>
<gene>
    <name evidence="3" type="ORF">EV209_2361</name>
</gene>
<evidence type="ECO:0000256" key="1">
    <source>
        <dbReference type="ARBA" id="ARBA00022801"/>
    </source>
</evidence>
<keyword evidence="1" id="KW-0378">Hydrolase</keyword>
<name>A0A4V2F5U1_9FIRM</name>
<dbReference type="InterPro" id="IPR002508">
    <property type="entry name" value="MurNAc-LAA_cat"/>
</dbReference>
<keyword evidence="4" id="KW-1185">Reference proteome</keyword>
<protein>
    <submittedName>
        <fullName evidence="3">N-acetylmuramoyl-L-alanine amidase</fullName>
    </submittedName>
</protein>
<proteinExistence type="predicted"/>
<dbReference type="GO" id="GO:0030288">
    <property type="term" value="C:outer membrane-bounded periplasmic space"/>
    <property type="evidence" value="ECO:0007669"/>
    <property type="project" value="TreeGrafter"/>
</dbReference>
<dbReference type="GO" id="GO:0008745">
    <property type="term" value="F:N-acetylmuramoyl-L-alanine amidase activity"/>
    <property type="evidence" value="ECO:0007669"/>
    <property type="project" value="InterPro"/>
</dbReference>
<dbReference type="SMART" id="SM00646">
    <property type="entry name" value="Ami_3"/>
    <property type="match status" value="1"/>
</dbReference>